<evidence type="ECO:0000313" key="3">
    <source>
        <dbReference type="EMBL" id="ETV96062.1"/>
    </source>
</evidence>
<keyword evidence="2" id="KW-0472">Membrane</keyword>
<feature type="region of interest" description="Disordered" evidence="1">
    <location>
        <begin position="1"/>
        <end position="26"/>
    </location>
</feature>
<organism evidence="3">
    <name type="scientific">Aphanomyces invadans</name>
    <dbReference type="NCBI Taxonomy" id="157072"/>
    <lineage>
        <taxon>Eukaryota</taxon>
        <taxon>Sar</taxon>
        <taxon>Stramenopiles</taxon>
        <taxon>Oomycota</taxon>
        <taxon>Saprolegniomycetes</taxon>
        <taxon>Saprolegniales</taxon>
        <taxon>Verrucalvaceae</taxon>
        <taxon>Aphanomyces</taxon>
    </lineage>
</organism>
<reference evidence="3" key="1">
    <citation type="submission" date="2013-12" db="EMBL/GenBank/DDBJ databases">
        <title>The Genome Sequence of Aphanomyces invadans NJM9701.</title>
        <authorList>
            <consortium name="The Broad Institute Genomics Platform"/>
            <person name="Russ C."/>
            <person name="Tyler B."/>
            <person name="van West P."/>
            <person name="Dieguez-Uribeondo J."/>
            <person name="Young S.K."/>
            <person name="Zeng Q."/>
            <person name="Gargeya S."/>
            <person name="Fitzgerald M."/>
            <person name="Abouelleil A."/>
            <person name="Alvarado L."/>
            <person name="Chapman S.B."/>
            <person name="Gainer-Dewar J."/>
            <person name="Goldberg J."/>
            <person name="Griggs A."/>
            <person name="Gujja S."/>
            <person name="Hansen M."/>
            <person name="Howarth C."/>
            <person name="Imamovic A."/>
            <person name="Ireland A."/>
            <person name="Larimer J."/>
            <person name="McCowan C."/>
            <person name="Murphy C."/>
            <person name="Pearson M."/>
            <person name="Poon T.W."/>
            <person name="Priest M."/>
            <person name="Roberts A."/>
            <person name="Saif S."/>
            <person name="Shea T."/>
            <person name="Sykes S."/>
            <person name="Wortman J."/>
            <person name="Nusbaum C."/>
            <person name="Birren B."/>
        </authorList>
    </citation>
    <scope>NUCLEOTIDE SEQUENCE [LARGE SCALE GENOMIC DNA]</scope>
    <source>
        <strain evidence="3">NJM9701</strain>
    </source>
</reference>
<protein>
    <submittedName>
        <fullName evidence="3">Uncharacterized protein</fullName>
    </submittedName>
</protein>
<keyword evidence="2" id="KW-0812">Transmembrane</keyword>
<evidence type="ECO:0000256" key="2">
    <source>
        <dbReference type="SAM" id="Phobius"/>
    </source>
</evidence>
<proteinExistence type="predicted"/>
<gene>
    <name evidence="3" type="ORF">H310_10708</name>
</gene>
<sequence>MQTTTTCRTPTTAAPGPPPWTLHTTLPPPSAIAIRLPRTWNGRRRRSGCCIPSLASTTICLQHLASAPRPVIYHRLRRRARSQDKRSSGYNRIVPLAPASCCHESFRSPPQSGDINRIQPDTNPVSFSRRNCLSLKIPVATGSPHCFAAIGSGVAILVGYFLVRMSRSFLPEGTEAATRGGDFLQGVGLSRNVWWTRDLASVSTNGAGMIVSQWAWRRRILPVAGPSRTIWRKHLAR</sequence>
<dbReference type="GeneID" id="20087758"/>
<feature type="compositionally biased region" description="Low complexity" evidence="1">
    <location>
        <begin position="1"/>
        <end position="14"/>
    </location>
</feature>
<feature type="compositionally biased region" description="Pro residues" evidence="1">
    <location>
        <begin position="15"/>
        <end position="26"/>
    </location>
</feature>
<dbReference type="VEuPathDB" id="FungiDB:H310_10708"/>
<accession>A0A024TRU5</accession>
<dbReference type="EMBL" id="KI913978">
    <property type="protein sequence ID" value="ETV96062.1"/>
    <property type="molecule type" value="Genomic_DNA"/>
</dbReference>
<feature type="transmembrane region" description="Helical" evidence="2">
    <location>
        <begin position="142"/>
        <end position="163"/>
    </location>
</feature>
<evidence type="ECO:0000256" key="1">
    <source>
        <dbReference type="SAM" id="MobiDB-lite"/>
    </source>
</evidence>
<keyword evidence="2" id="KW-1133">Transmembrane helix</keyword>
<name>A0A024TRU5_9STRA</name>
<dbReference type="RefSeq" id="XP_008875373.1">
    <property type="nucleotide sequence ID" value="XM_008877151.1"/>
</dbReference>
<dbReference type="AlphaFoldDB" id="A0A024TRU5"/>